<feature type="transmembrane region" description="Helical" evidence="6">
    <location>
        <begin position="107"/>
        <end position="135"/>
    </location>
</feature>
<comment type="similarity">
    <text evidence="2">Belongs to the CD225/Dispanin family.</text>
</comment>
<dbReference type="PANTHER" id="PTHR14948">
    <property type="entry name" value="NG5"/>
    <property type="match status" value="1"/>
</dbReference>
<evidence type="ECO:0000256" key="6">
    <source>
        <dbReference type="SAM" id="Phobius"/>
    </source>
</evidence>
<dbReference type="InterPro" id="IPR007593">
    <property type="entry name" value="CD225/Dispanin_fam"/>
</dbReference>
<accession>A0A9D4M1P0</accession>
<keyword evidence="8" id="KW-1185">Reference proteome</keyword>
<keyword evidence="5 6" id="KW-0472">Membrane</keyword>
<keyword evidence="4 6" id="KW-1133">Transmembrane helix</keyword>
<evidence type="ECO:0000256" key="4">
    <source>
        <dbReference type="ARBA" id="ARBA00022989"/>
    </source>
</evidence>
<proteinExistence type="inferred from homology"/>
<organism evidence="7 8">
    <name type="scientific">Dreissena polymorpha</name>
    <name type="common">Zebra mussel</name>
    <name type="synonym">Mytilus polymorpha</name>
    <dbReference type="NCBI Taxonomy" id="45954"/>
    <lineage>
        <taxon>Eukaryota</taxon>
        <taxon>Metazoa</taxon>
        <taxon>Spiralia</taxon>
        <taxon>Lophotrochozoa</taxon>
        <taxon>Mollusca</taxon>
        <taxon>Bivalvia</taxon>
        <taxon>Autobranchia</taxon>
        <taxon>Heteroconchia</taxon>
        <taxon>Euheterodonta</taxon>
        <taxon>Imparidentia</taxon>
        <taxon>Neoheterodontei</taxon>
        <taxon>Myida</taxon>
        <taxon>Dreissenoidea</taxon>
        <taxon>Dreissenidae</taxon>
        <taxon>Dreissena</taxon>
    </lineage>
</organism>
<evidence type="ECO:0000256" key="3">
    <source>
        <dbReference type="ARBA" id="ARBA00022692"/>
    </source>
</evidence>
<dbReference type="InterPro" id="IPR051423">
    <property type="entry name" value="CD225/Dispanin"/>
</dbReference>
<reference evidence="7" key="2">
    <citation type="submission" date="2020-11" db="EMBL/GenBank/DDBJ databases">
        <authorList>
            <person name="McCartney M.A."/>
            <person name="Auch B."/>
            <person name="Kono T."/>
            <person name="Mallez S."/>
            <person name="Becker A."/>
            <person name="Gohl D.M."/>
            <person name="Silverstein K.A.T."/>
            <person name="Koren S."/>
            <person name="Bechman K.B."/>
            <person name="Herman A."/>
            <person name="Abrahante J.E."/>
            <person name="Garbe J."/>
        </authorList>
    </citation>
    <scope>NUCLEOTIDE SEQUENCE</scope>
    <source>
        <strain evidence="7">Duluth1</strain>
        <tissue evidence="7">Whole animal</tissue>
    </source>
</reference>
<gene>
    <name evidence="7" type="ORF">DPMN_030729</name>
</gene>
<keyword evidence="3 6" id="KW-0812">Transmembrane</keyword>
<comment type="caution">
    <text evidence="7">The sequence shown here is derived from an EMBL/GenBank/DDBJ whole genome shotgun (WGS) entry which is preliminary data.</text>
</comment>
<dbReference type="PANTHER" id="PTHR14948:SF25">
    <property type="entry name" value="DUF4190 DOMAIN-CONTAINING PROTEIN"/>
    <property type="match status" value="1"/>
</dbReference>
<dbReference type="EMBL" id="JAIWYP010000002">
    <property type="protein sequence ID" value="KAH3867597.1"/>
    <property type="molecule type" value="Genomic_DNA"/>
</dbReference>
<evidence type="ECO:0000256" key="1">
    <source>
        <dbReference type="ARBA" id="ARBA00004370"/>
    </source>
</evidence>
<reference evidence="7" key="1">
    <citation type="journal article" date="2019" name="bioRxiv">
        <title>The Genome of the Zebra Mussel, Dreissena polymorpha: A Resource for Invasive Species Research.</title>
        <authorList>
            <person name="McCartney M.A."/>
            <person name="Auch B."/>
            <person name="Kono T."/>
            <person name="Mallez S."/>
            <person name="Zhang Y."/>
            <person name="Obille A."/>
            <person name="Becker A."/>
            <person name="Abrahante J.E."/>
            <person name="Garbe J."/>
            <person name="Badalamenti J.P."/>
            <person name="Herman A."/>
            <person name="Mangelson H."/>
            <person name="Liachko I."/>
            <person name="Sullivan S."/>
            <person name="Sone E.D."/>
            <person name="Koren S."/>
            <person name="Silverstein K.A.T."/>
            <person name="Beckman K.B."/>
            <person name="Gohl D.M."/>
        </authorList>
    </citation>
    <scope>NUCLEOTIDE SEQUENCE</scope>
    <source>
        <strain evidence="7">Duluth1</strain>
        <tissue evidence="7">Whole animal</tissue>
    </source>
</reference>
<protein>
    <submittedName>
        <fullName evidence="7">Uncharacterized protein</fullName>
    </submittedName>
</protein>
<name>A0A9D4M1P0_DREPO</name>
<evidence type="ECO:0000313" key="7">
    <source>
        <dbReference type="EMBL" id="KAH3867597.1"/>
    </source>
</evidence>
<comment type="subcellular location">
    <subcellularLocation>
        <location evidence="1">Membrane</location>
    </subcellularLocation>
</comment>
<dbReference type="Pfam" id="PF04505">
    <property type="entry name" value="CD225"/>
    <property type="match status" value="1"/>
</dbReference>
<evidence type="ECO:0000313" key="8">
    <source>
        <dbReference type="Proteomes" id="UP000828390"/>
    </source>
</evidence>
<evidence type="ECO:0000256" key="2">
    <source>
        <dbReference type="ARBA" id="ARBA00006843"/>
    </source>
</evidence>
<dbReference type="OrthoDB" id="10038436at2759"/>
<feature type="transmembrane region" description="Helical" evidence="6">
    <location>
        <begin position="65"/>
        <end position="86"/>
    </location>
</feature>
<sequence>MADRRESDEPLLCADYPANPPHVPLTRTTSPNQHNVLYETQRTAVNQQPWHECHVIPARPEDYTVAAVLACIFCFTPVGLLAIFNAMQSKTMANIGQYREAERHSRLAKRLAIASLAIGITLLCMYVVVIVRAVIVIGDAVNMAQLGSTPSSGFYG</sequence>
<dbReference type="GO" id="GO:0016020">
    <property type="term" value="C:membrane"/>
    <property type="evidence" value="ECO:0007669"/>
    <property type="project" value="UniProtKB-SubCell"/>
</dbReference>
<dbReference type="Proteomes" id="UP000828390">
    <property type="component" value="Unassembled WGS sequence"/>
</dbReference>
<dbReference type="AlphaFoldDB" id="A0A9D4M1P0"/>
<evidence type="ECO:0000256" key="5">
    <source>
        <dbReference type="ARBA" id="ARBA00023136"/>
    </source>
</evidence>